<feature type="transmembrane region" description="Helical" evidence="9">
    <location>
        <begin position="36"/>
        <end position="57"/>
    </location>
</feature>
<comment type="similarity">
    <text evidence="2">Belongs to the bacterial sugar transferase family.</text>
</comment>
<evidence type="ECO:0000259" key="10">
    <source>
        <dbReference type="Pfam" id="PF02397"/>
    </source>
</evidence>
<sequence length="226" mass="25414">MAQIGISSDAQRLTTKETSYHTDGFYLRYGKRILDISLSLAALPLFGPLIGLIWILVRLSGPAGFFAHHRVGRNGVAFSCWKIQTMVPDADRQLADILARDPAAQQEWARTQKLRNDPRTTALGRFLRRTSLDELPQIWNVLRGDMSLVGPRPVTESELARYGVQRHSYLACRPGITGLWQIEGRGDGCYDQRLRLDRRYAQTCGLMQDIGLLLRTTGVVFRSTGV</sequence>
<feature type="domain" description="Bacterial sugar transferase" evidence="10">
    <location>
        <begin position="31"/>
        <end position="221"/>
    </location>
</feature>
<dbReference type="PANTHER" id="PTHR30576">
    <property type="entry name" value="COLANIC BIOSYNTHESIS UDP-GLUCOSE LIPID CARRIER TRANSFERASE"/>
    <property type="match status" value="1"/>
</dbReference>
<dbReference type="EMBL" id="JACTAG010000002">
    <property type="protein sequence ID" value="MBD3665396.1"/>
    <property type="molecule type" value="Genomic_DNA"/>
</dbReference>
<organism evidence="11 12">
    <name type="scientific">Sulfitobacter aestuariivivens</name>
    <dbReference type="NCBI Taxonomy" id="2766981"/>
    <lineage>
        <taxon>Bacteria</taxon>
        <taxon>Pseudomonadati</taxon>
        <taxon>Pseudomonadota</taxon>
        <taxon>Alphaproteobacteria</taxon>
        <taxon>Rhodobacterales</taxon>
        <taxon>Roseobacteraceae</taxon>
        <taxon>Sulfitobacter</taxon>
    </lineage>
</organism>
<dbReference type="GO" id="GO:0000271">
    <property type="term" value="P:polysaccharide biosynthetic process"/>
    <property type="evidence" value="ECO:0007669"/>
    <property type="project" value="UniProtKB-KW"/>
</dbReference>
<gene>
    <name evidence="11" type="ORF">H9Q16_15775</name>
</gene>
<evidence type="ECO:0000256" key="2">
    <source>
        <dbReference type="ARBA" id="ARBA00006464"/>
    </source>
</evidence>
<dbReference type="PANTHER" id="PTHR30576:SF4">
    <property type="entry name" value="UNDECAPRENYL-PHOSPHATE GALACTOSE PHOSPHOTRANSFERASE"/>
    <property type="match status" value="1"/>
</dbReference>
<comment type="subcellular location">
    <subcellularLocation>
        <location evidence="1">Cell membrane</location>
    </subcellularLocation>
</comment>
<dbReference type="GO" id="GO:0016780">
    <property type="term" value="F:phosphotransferase activity, for other substituted phosphate groups"/>
    <property type="evidence" value="ECO:0007669"/>
    <property type="project" value="TreeGrafter"/>
</dbReference>
<comment type="caution">
    <text evidence="11">The sequence shown here is derived from an EMBL/GenBank/DDBJ whole genome shotgun (WGS) entry which is preliminary data.</text>
</comment>
<keyword evidence="5 9" id="KW-0812">Transmembrane</keyword>
<keyword evidence="8" id="KW-0270">Exopolysaccharide synthesis</keyword>
<accession>A0A927HFX7</accession>
<evidence type="ECO:0000256" key="7">
    <source>
        <dbReference type="ARBA" id="ARBA00023136"/>
    </source>
</evidence>
<evidence type="ECO:0000256" key="3">
    <source>
        <dbReference type="ARBA" id="ARBA00022475"/>
    </source>
</evidence>
<dbReference type="InterPro" id="IPR003362">
    <property type="entry name" value="Bact_transf"/>
</dbReference>
<evidence type="ECO:0000256" key="1">
    <source>
        <dbReference type="ARBA" id="ARBA00004236"/>
    </source>
</evidence>
<evidence type="ECO:0000256" key="8">
    <source>
        <dbReference type="ARBA" id="ARBA00023169"/>
    </source>
</evidence>
<dbReference type="Proteomes" id="UP000635142">
    <property type="component" value="Unassembled WGS sequence"/>
</dbReference>
<dbReference type="GO" id="GO:0005886">
    <property type="term" value="C:plasma membrane"/>
    <property type="evidence" value="ECO:0007669"/>
    <property type="project" value="UniProtKB-SubCell"/>
</dbReference>
<name>A0A927HFX7_9RHOB</name>
<keyword evidence="4 11" id="KW-0808">Transferase</keyword>
<evidence type="ECO:0000313" key="11">
    <source>
        <dbReference type="EMBL" id="MBD3665396.1"/>
    </source>
</evidence>
<dbReference type="AlphaFoldDB" id="A0A927HFX7"/>
<reference evidence="11" key="1">
    <citation type="submission" date="2020-08" db="EMBL/GenBank/DDBJ databases">
        <title>Sulfitobacter aestuariivivens sp. nov., isolated from a tidal flat.</title>
        <authorList>
            <person name="Park S."/>
            <person name="Yoon J.-H."/>
        </authorList>
    </citation>
    <scope>NUCLEOTIDE SEQUENCE</scope>
    <source>
        <strain evidence="11">TSTF-M16</strain>
    </source>
</reference>
<dbReference type="Pfam" id="PF02397">
    <property type="entry name" value="Bac_transf"/>
    <property type="match status" value="1"/>
</dbReference>
<keyword evidence="6 9" id="KW-1133">Transmembrane helix</keyword>
<evidence type="ECO:0000256" key="9">
    <source>
        <dbReference type="SAM" id="Phobius"/>
    </source>
</evidence>
<evidence type="ECO:0000313" key="12">
    <source>
        <dbReference type="Proteomes" id="UP000635142"/>
    </source>
</evidence>
<proteinExistence type="inferred from homology"/>
<evidence type="ECO:0000256" key="4">
    <source>
        <dbReference type="ARBA" id="ARBA00022679"/>
    </source>
</evidence>
<evidence type="ECO:0000256" key="5">
    <source>
        <dbReference type="ARBA" id="ARBA00022692"/>
    </source>
</evidence>
<protein>
    <submittedName>
        <fullName evidence="11">Sugar transferase</fullName>
    </submittedName>
</protein>
<keyword evidence="3" id="KW-1003">Cell membrane</keyword>
<keyword evidence="12" id="KW-1185">Reference proteome</keyword>
<keyword evidence="7 9" id="KW-0472">Membrane</keyword>
<evidence type="ECO:0000256" key="6">
    <source>
        <dbReference type="ARBA" id="ARBA00022989"/>
    </source>
</evidence>
<dbReference type="RefSeq" id="WP_191076375.1">
    <property type="nucleotide sequence ID" value="NZ_JACTAG010000002.1"/>
</dbReference>